<accession>X1G0G6</accession>
<dbReference type="EMBL" id="BARU01006659">
    <property type="protein sequence ID" value="GAH35074.1"/>
    <property type="molecule type" value="Genomic_DNA"/>
</dbReference>
<protein>
    <submittedName>
        <fullName evidence="1">Uncharacterized protein</fullName>
    </submittedName>
</protein>
<proteinExistence type="predicted"/>
<gene>
    <name evidence="1" type="ORF">S03H2_13108</name>
</gene>
<dbReference type="AlphaFoldDB" id="X1G0G6"/>
<reference evidence="1" key="1">
    <citation type="journal article" date="2014" name="Front. Microbiol.">
        <title>High frequency of phylogenetically diverse reductive dehalogenase-homologous genes in deep subseafloor sedimentary metagenomes.</title>
        <authorList>
            <person name="Kawai M."/>
            <person name="Futagami T."/>
            <person name="Toyoda A."/>
            <person name="Takaki Y."/>
            <person name="Nishi S."/>
            <person name="Hori S."/>
            <person name="Arai W."/>
            <person name="Tsubouchi T."/>
            <person name="Morono Y."/>
            <person name="Uchiyama I."/>
            <person name="Ito T."/>
            <person name="Fujiyama A."/>
            <person name="Inagaki F."/>
            <person name="Takami H."/>
        </authorList>
    </citation>
    <scope>NUCLEOTIDE SEQUENCE</scope>
    <source>
        <strain evidence="1">Expedition CK06-06</strain>
    </source>
</reference>
<name>X1G0G6_9ZZZZ</name>
<sequence length="49" mass="5378">MPKLIVTVTDETNSAFRATCKKLYGDKVGGLSIGAEQALKEWIEKHNVS</sequence>
<comment type="caution">
    <text evidence="1">The sequence shown here is derived from an EMBL/GenBank/DDBJ whole genome shotgun (WGS) entry which is preliminary data.</text>
</comment>
<organism evidence="1">
    <name type="scientific">marine sediment metagenome</name>
    <dbReference type="NCBI Taxonomy" id="412755"/>
    <lineage>
        <taxon>unclassified sequences</taxon>
        <taxon>metagenomes</taxon>
        <taxon>ecological metagenomes</taxon>
    </lineage>
</organism>
<evidence type="ECO:0000313" key="1">
    <source>
        <dbReference type="EMBL" id="GAH35074.1"/>
    </source>
</evidence>